<keyword evidence="4" id="KW-0663">Pyridoxal phosphate</keyword>
<dbReference type="InterPro" id="IPR015421">
    <property type="entry name" value="PyrdxlP-dep_Trfase_major"/>
</dbReference>
<accession>A0A8H6V9T3</accession>
<keyword evidence="3" id="KW-0808">Transferase</keyword>
<dbReference type="Gene3D" id="3.90.1150.10">
    <property type="entry name" value="Aspartate Aminotransferase, domain 1"/>
    <property type="match status" value="1"/>
</dbReference>
<dbReference type="Gene3D" id="3.40.640.10">
    <property type="entry name" value="Type I PLP-dependent aspartate aminotransferase-like (Major domain)"/>
    <property type="match status" value="1"/>
</dbReference>
<dbReference type="GO" id="GO:0030170">
    <property type="term" value="F:pyridoxal phosphate binding"/>
    <property type="evidence" value="ECO:0007669"/>
    <property type="project" value="InterPro"/>
</dbReference>
<dbReference type="EMBL" id="JACBAG010001648">
    <property type="protein sequence ID" value="KAF7184318.1"/>
    <property type="molecule type" value="Genomic_DNA"/>
</dbReference>
<comment type="caution">
    <text evidence="6">The sequence shown here is derived from an EMBL/GenBank/DDBJ whole genome shotgun (WGS) entry which is preliminary data.</text>
</comment>
<dbReference type="GO" id="GO:0016740">
    <property type="term" value="F:transferase activity"/>
    <property type="evidence" value="ECO:0007669"/>
    <property type="project" value="UniProtKB-KW"/>
</dbReference>
<dbReference type="Pfam" id="PF00155">
    <property type="entry name" value="Aminotran_1_2"/>
    <property type="match status" value="1"/>
</dbReference>
<dbReference type="GO" id="GO:0009102">
    <property type="term" value="P:biotin biosynthetic process"/>
    <property type="evidence" value="ECO:0007669"/>
    <property type="project" value="TreeGrafter"/>
</dbReference>
<dbReference type="Proteomes" id="UP000641853">
    <property type="component" value="Unassembled WGS sequence"/>
</dbReference>
<reference evidence="6" key="1">
    <citation type="submission" date="2020-06" db="EMBL/GenBank/DDBJ databases">
        <title>Draft genome sequences of strains closely related to Aspergillus parafelis and Aspergillus hiratsukae.</title>
        <authorList>
            <person name="Dos Santos R.A.C."/>
            <person name="Rivero-Menendez O."/>
            <person name="Steenwyk J.L."/>
            <person name="Mead M.E."/>
            <person name="Goldman G.H."/>
            <person name="Alastruey-Izquierdo A."/>
            <person name="Rokas A."/>
        </authorList>
    </citation>
    <scope>NUCLEOTIDE SEQUENCE</scope>
    <source>
        <strain evidence="6">CNM-CM7691</strain>
    </source>
</reference>
<evidence type="ECO:0000256" key="2">
    <source>
        <dbReference type="ARBA" id="ARBA00010008"/>
    </source>
</evidence>
<dbReference type="InterPro" id="IPR015422">
    <property type="entry name" value="PyrdxlP-dep_Trfase_small"/>
</dbReference>
<comment type="cofactor">
    <cofactor evidence="1">
        <name>pyridoxal 5'-phosphate</name>
        <dbReference type="ChEBI" id="CHEBI:597326"/>
    </cofactor>
</comment>
<dbReference type="PANTHER" id="PTHR13693:SF77">
    <property type="entry name" value="8-AMINO-7-OXONONANOATE SYNTHASE"/>
    <property type="match status" value="1"/>
</dbReference>
<gene>
    <name evidence="6" type="ORF">CNMCM7691_005070</name>
</gene>
<keyword evidence="7" id="KW-1185">Reference proteome</keyword>
<evidence type="ECO:0000256" key="4">
    <source>
        <dbReference type="ARBA" id="ARBA00022898"/>
    </source>
</evidence>
<dbReference type="InterPro" id="IPR015424">
    <property type="entry name" value="PyrdxlP-dep_Trfase"/>
</dbReference>
<feature type="domain" description="Aminotransferase class I/classII large" evidence="5">
    <location>
        <begin position="125"/>
        <end position="505"/>
    </location>
</feature>
<proteinExistence type="inferred from homology"/>
<dbReference type="AlphaFoldDB" id="A0A8H6V9T3"/>
<evidence type="ECO:0000313" key="7">
    <source>
        <dbReference type="Proteomes" id="UP000641853"/>
    </source>
</evidence>
<evidence type="ECO:0000259" key="5">
    <source>
        <dbReference type="Pfam" id="PF00155"/>
    </source>
</evidence>
<dbReference type="InterPro" id="IPR050087">
    <property type="entry name" value="AON_synthase_class-II"/>
</dbReference>
<dbReference type="InterPro" id="IPR004839">
    <property type="entry name" value="Aminotransferase_I/II_large"/>
</dbReference>
<dbReference type="SUPFAM" id="SSF53383">
    <property type="entry name" value="PLP-dependent transferases"/>
    <property type="match status" value="1"/>
</dbReference>
<name>A0A8H6V9T3_9EURO</name>
<organism evidence="6 7">
    <name type="scientific">Aspergillus felis</name>
    <dbReference type="NCBI Taxonomy" id="1287682"/>
    <lineage>
        <taxon>Eukaryota</taxon>
        <taxon>Fungi</taxon>
        <taxon>Dikarya</taxon>
        <taxon>Ascomycota</taxon>
        <taxon>Pezizomycotina</taxon>
        <taxon>Eurotiomycetes</taxon>
        <taxon>Eurotiomycetidae</taxon>
        <taxon>Eurotiales</taxon>
        <taxon>Aspergillaceae</taxon>
        <taxon>Aspergillus</taxon>
        <taxon>Aspergillus subgen. Fumigati</taxon>
    </lineage>
</organism>
<dbReference type="PANTHER" id="PTHR13693">
    <property type="entry name" value="CLASS II AMINOTRANSFERASE/8-AMINO-7-OXONONANOATE SYNTHASE"/>
    <property type="match status" value="1"/>
</dbReference>
<comment type="similarity">
    <text evidence="2">Belongs to the class-II pyridoxal-phosphate-dependent aminotransferase family. BioF subfamily.</text>
</comment>
<sequence>MTVNMIVVENVACISHVLGSATAMHPRPLAGRNPCWRRPPVPRPGDTTLAGAPFSKAIPCNLTTMAANGKIVSEMVSWIKSQKLVAPRMKDAPTFYRNLEEALDVRRSTQSLMTRGQSTWKTGDAIDFCSNDLLSLGLTGELRREFLAELARHPDFSLHSGGSRVMGGNYDYIEEVEQEIADFLGAETALMFNSGSNGNIAIYTSIPRPGDAIVYDELVHFSTHTGMAASLATTKVAFRHNDLDAFREVMSSTMDSQPMLQDGSRSILVSVESVYSMDGDVCPLAEMLEIAREICPKGNFAFIADEAHATGIVGPRGVGLVKLLGLENEVAIRLNTCGKALASVSLMQLFEAVVLGNATVRNMMLNYAGSLVNTTAPSFPSVAVIRAAYNLMRTGATQKAQDNIQHLVKYFFKSITSSDIWDKATDMGILSIPVAEDYESLDFVTHIVPIWTRQKYNWWLFFHLQLAKIAVVPIDYPQVPKGKSRVRVMVHAGNTEKEVDYLVATLCDFANEMIDIEEGGEKGKIPKAAQEIYALMAANA</sequence>
<evidence type="ECO:0000313" key="6">
    <source>
        <dbReference type="EMBL" id="KAF7184318.1"/>
    </source>
</evidence>
<evidence type="ECO:0000256" key="1">
    <source>
        <dbReference type="ARBA" id="ARBA00001933"/>
    </source>
</evidence>
<evidence type="ECO:0000256" key="3">
    <source>
        <dbReference type="ARBA" id="ARBA00022679"/>
    </source>
</evidence>
<protein>
    <recommendedName>
        <fullName evidence="5">Aminotransferase class I/classII large domain-containing protein</fullName>
    </recommendedName>
</protein>